<dbReference type="EMBL" id="CP036150">
    <property type="protein sequence ID" value="QEN09340.1"/>
    <property type="molecule type" value="Genomic_DNA"/>
</dbReference>
<evidence type="ECO:0000313" key="4">
    <source>
        <dbReference type="Proteomes" id="UP000324209"/>
    </source>
</evidence>
<organism evidence="3 4">
    <name type="scientific">Oceanispirochaeta crateris</name>
    <dbReference type="NCBI Taxonomy" id="2518645"/>
    <lineage>
        <taxon>Bacteria</taxon>
        <taxon>Pseudomonadati</taxon>
        <taxon>Spirochaetota</taxon>
        <taxon>Spirochaetia</taxon>
        <taxon>Spirochaetales</taxon>
        <taxon>Spirochaetaceae</taxon>
        <taxon>Oceanispirochaeta</taxon>
    </lineage>
</organism>
<dbReference type="SUPFAM" id="SSF48452">
    <property type="entry name" value="TPR-like"/>
    <property type="match status" value="2"/>
</dbReference>
<dbReference type="Pfam" id="PF04471">
    <property type="entry name" value="Mrr_cat"/>
    <property type="match status" value="1"/>
</dbReference>
<name>A0A5C1QQV3_9SPIO</name>
<keyword evidence="4" id="KW-1185">Reference proteome</keyword>
<dbReference type="AlphaFoldDB" id="A0A5C1QQV3"/>
<feature type="transmembrane region" description="Helical" evidence="1">
    <location>
        <begin position="6"/>
        <end position="25"/>
    </location>
</feature>
<dbReference type="InterPro" id="IPR007560">
    <property type="entry name" value="Restrct_endonuc_IV_Mrr"/>
</dbReference>
<gene>
    <name evidence="3" type="ORF">EXM22_15650</name>
</gene>
<protein>
    <submittedName>
        <fullName evidence="3">Tetratricopeptide repeat protein</fullName>
    </submittedName>
</protein>
<dbReference type="Gene3D" id="1.25.40.10">
    <property type="entry name" value="Tetratricopeptide repeat domain"/>
    <property type="match status" value="1"/>
</dbReference>
<evidence type="ECO:0000259" key="2">
    <source>
        <dbReference type="Pfam" id="PF04471"/>
    </source>
</evidence>
<dbReference type="GO" id="GO:0004519">
    <property type="term" value="F:endonuclease activity"/>
    <property type="evidence" value="ECO:0007669"/>
    <property type="project" value="InterPro"/>
</dbReference>
<accession>A0A5C1QQV3</accession>
<keyword evidence="1" id="KW-0812">Transmembrane</keyword>
<dbReference type="InterPro" id="IPR011990">
    <property type="entry name" value="TPR-like_helical_dom_sf"/>
</dbReference>
<dbReference type="Pfam" id="PF12895">
    <property type="entry name" value="ANAPC3"/>
    <property type="match status" value="1"/>
</dbReference>
<dbReference type="InterPro" id="IPR019734">
    <property type="entry name" value="TPR_rpt"/>
</dbReference>
<reference evidence="3 4" key="1">
    <citation type="submission" date="2019-02" db="EMBL/GenBank/DDBJ databases">
        <title>Complete Genome Sequence and Methylome Analysis of free living Spirochaetas.</title>
        <authorList>
            <person name="Fomenkov A."/>
            <person name="Dubinina G."/>
            <person name="Leshcheva N."/>
            <person name="Mikheeva N."/>
            <person name="Grabovich M."/>
            <person name="Vincze T."/>
            <person name="Roberts R.J."/>
        </authorList>
    </citation>
    <scope>NUCLEOTIDE SEQUENCE [LARGE SCALE GENOMIC DNA]</scope>
    <source>
        <strain evidence="3 4">K2</strain>
    </source>
</reference>
<evidence type="ECO:0000256" key="1">
    <source>
        <dbReference type="SAM" id="Phobius"/>
    </source>
</evidence>
<keyword evidence="1" id="KW-1133">Transmembrane helix</keyword>
<dbReference type="OrthoDB" id="350064at2"/>
<dbReference type="PANTHER" id="PTHR12558:SF13">
    <property type="entry name" value="CELL DIVISION CYCLE PROTEIN 27 HOMOLOG"/>
    <property type="match status" value="1"/>
</dbReference>
<evidence type="ECO:0000313" key="3">
    <source>
        <dbReference type="EMBL" id="QEN09340.1"/>
    </source>
</evidence>
<keyword evidence="1" id="KW-0472">Membrane</keyword>
<dbReference type="GO" id="GO:0009307">
    <property type="term" value="P:DNA restriction-modification system"/>
    <property type="evidence" value="ECO:0007669"/>
    <property type="project" value="InterPro"/>
</dbReference>
<feature type="domain" description="Restriction endonuclease type IV Mrr" evidence="2">
    <location>
        <begin position="354"/>
        <end position="444"/>
    </location>
</feature>
<dbReference type="KEGG" id="ock:EXM22_15650"/>
<dbReference type="PANTHER" id="PTHR12558">
    <property type="entry name" value="CELL DIVISION CYCLE 16,23,27"/>
    <property type="match status" value="1"/>
</dbReference>
<sequence>MMSFLPLLIPILIIFVAIIIMISVITGKNKKNLSGNQVHDRNAILKEANKRLASNPKDTQALTALADLHFAEQNYPQAMKTYGILLGLCATNSRLDEQKINLNFGLSAMKAKVWSEAYKSLTIARTKEPENFEINSSLGVLEYRRKNYEKSVAYLHQALKSVSNDHDSQRYCGLSLYKLRRFNEAVGYLRNSATGHPDDKEILFALARSLYELSQMEQALKIFSHLRADPDWGPSSALYSGTVNKQKKEYEKAIMDFEIGLKHKQIAEDVLLELKYRLADCYNQISELDKALGELNDLYGINPKYKDVDIQRKKIKELTGNRNLQTYLISPISEFITLCRRLTLMLFPKTRIKVVDISVHKNEFIDILAEVKARKWEDLIVFRFYREEGKVGDFSVRELYAHVKEVHAGRGFCITAGEFSDEANQFVEARLIDLLPKEKLMKLLNKLKTSSQPSANAL</sequence>
<dbReference type="Proteomes" id="UP000324209">
    <property type="component" value="Chromosome"/>
</dbReference>
<proteinExistence type="predicted"/>
<dbReference type="GO" id="GO:0003677">
    <property type="term" value="F:DNA binding"/>
    <property type="evidence" value="ECO:0007669"/>
    <property type="project" value="InterPro"/>
</dbReference>
<dbReference type="SMART" id="SM00028">
    <property type="entry name" value="TPR"/>
    <property type="match status" value="5"/>
</dbReference>